<dbReference type="EMBL" id="JAKIKS010000189">
    <property type="protein sequence ID" value="MCL1127661.1"/>
    <property type="molecule type" value="Genomic_DNA"/>
</dbReference>
<evidence type="ECO:0000313" key="2">
    <source>
        <dbReference type="Proteomes" id="UP001203423"/>
    </source>
</evidence>
<evidence type="ECO:0000313" key="1">
    <source>
        <dbReference type="EMBL" id="MCL1127661.1"/>
    </source>
</evidence>
<reference evidence="1 2" key="1">
    <citation type="submission" date="2022-01" db="EMBL/GenBank/DDBJ databases">
        <title>Whole genome-based taxonomy of the Shewanellaceae.</title>
        <authorList>
            <person name="Martin-Rodriguez A.J."/>
        </authorList>
    </citation>
    <scope>NUCLEOTIDE SEQUENCE [LARGE SCALE GENOMIC DNA]</scope>
    <source>
        <strain evidence="1 2">DSM 17177</strain>
    </source>
</reference>
<gene>
    <name evidence="1" type="ORF">L2764_25110</name>
</gene>
<protein>
    <submittedName>
        <fullName evidence="1">Uncharacterized protein</fullName>
    </submittedName>
</protein>
<name>A0ABT0LIZ4_9GAMM</name>
<comment type="caution">
    <text evidence="1">The sequence shown here is derived from an EMBL/GenBank/DDBJ whole genome shotgun (WGS) entry which is preliminary data.</text>
</comment>
<dbReference type="RefSeq" id="WP_248943098.1">
    <property type="nucleotide sequence ID" value="NZ_JAKIKS010000189.1"/>
</dbReference>
<keyword evidence="2" id="KW-1185">Reference proteome</keyword>
<sequence length="90" mass="10633">MESVTKKEFYIALKYHGLNIENLKMQIADAFKTKALNINYFYYYLTENKAMIIGSATEENKFSHINLKLQVIFSENEEENDFEICFTDND</sequence>
<organism evidence="1 2">
    <name type="scientific">Shewanella surugensis</name>
    <dbReference type="NCBI Taxonomy" id="212020"/>
    <lineage>
        <taxon>Bacteria</taxon>
        <taxon>Pseudomonadati</taxon>
        <taxon>Pseudomonadota</taxon>
        <taxon>Gammaproteobacteria</taxon>
        <taxon>Alteromonadales</taxon>
        <taxon>Shewanellaceae</taxon>
        <taxon>Shewanella</taxon>
    </lineage>
</organism>
<accession>A0ABT0LIZ4</accession>
<dbReference type="Proteomes" id="UP001203423">
    <property type="component" value="Unassembled WGS sequence"/>
</dbReference>
<proteinExistence type="predicted"/>